<keyword evidence="2" id="KW-1185">Reference proteome</keyword>
<accession>A0A2T0T0X9</accession>
<evidence type="ECO:0000313" key="2">
    <source>
        <dbReference type="Proteomes" id="UP000238375"/>
    </source>
</evidence>
<name>A0A2T0T0X9_9BACT</name>
<comment type="caution">
    <text evidence="1">The sequence shown here is derived from an EMBL/GenBank/DDBJ whole genome shotgun (WGS) entry which is preliminary data.</text>
</comment>
<sequence length="58" mass="6447">MNTFNFYQAEVVEMNSEDLQIVEGGIFGWDDVAIAVVAYVACEVIDGIARYANGERSR</sequence>
<dbReference type="Proteomes" id="UP000238375">
    <property type="component" value="Unassembled WGS sequence"/>
</dbReference>
<dbReference type="RefSeq" id="WP_170108689.1">
    <property type="nucleotide sequence ID" value="NZ_PVTE01000008.1"/>
</dbReference>
<gene>
    <name evidence="1" type="ORF">CLV58_108163</name>
</gene>
<evidence type="ECO:0008006" key="3">
    <source>
        <dbReference type="Google" id="ProtNLM"/>
    </source>
</evidence>
<protein>
    <recommendedName>
        <fullName evidence="3">Lactobin A/cerein 7B family class IIb bacteriocin</fullName>
    </recommendedName>
</protein>
<reference evidence="1 2" key="1">
    <citation type="submission" date="2018-03" db="EMBL/GenBank/DDBJ databases">
        <title>Genomic Encyclopedia of Archaeal and Bacterial Type Strains, Phase II (KMG-II): from individual species to whole genera.</title>
        <authorList>
            <person name="Goeker M."/>
        </authorList>
    </citation>
    <scope>NUCLEOTIDE SEQUENCE [LARGE SCALE GENOMIC DNA]</scope>
    <source>
        <strain evidence="1 2">DSM 28354</strain>
    </source>
</reference>
<proteinExistence type="predicted"/>
<dbReference type="AlphaFoldDB" id="A0A2T0T0X9"/>
<dbReference type="EMBL" id="PVTE01000008">
    <property type="protein sequence ID" value="PRY39273.1"/>
    <property type="molecule type" value="Genomic_DNA"/>
</dbReference>
<organism evidence="1 2">
    <name type="scientific">Spirosoma oryzae</name>
    <dbReference type="NCBI Taxonomy" id="1469603"/>
    <lineage>
        <taxon>Bacteria</taxon>
        <taxon>Pseudomonadati</taxon>
        <taxon>Bacteroidota</taxon>
        <taxon>Cytophagia</taxon>
        <taxon>Cytophagales</taxon>
        <taxon>Cytophagaceae</taxon>
        <taxon>Spirosoma</taxon>
    </lineage>
</organism>
<evidence type="ECO:0000313" key="1">
    <source>
        <dbReference type="EMBL" id="PRY39273.1"/>
    </source>
</evidence>